<accession>A0ABR2ZSN0</accession>
<feature type="compositionally biased region" description="Basic residues" evidence="1">
    <location>
        <begin position="364"/>
        <end position="374"/>
    </location>
</feature>
<organism evidence="2 3">
    <name type="scientific">Marasmius tenuissimus</name>
    <dbReference type="NCBI Taxonomy" id="585030"/>
    <lineage>
        <taxon>Eukaryota</taxon>
        <taxon>Fungi</taxon>
        <taxon>Dikarya</taxon>
        <taxon>Basidiomycota</taxon>
        <taxon>Agaricomycotina</taxon>
        <taxon>Agaricomycetes</taxon>
        <taxon>Agaricomycetidae</taxon>
        <taxon>Agaricales</taxon>
        <taxon>Marasmiineae</taxon>
        <taxon>Marasmiaceae</taxon>
        <taxon>Marasmius</taxon>
    </lineage>
</organism>
<name>A0ABR2ZSN0_9AGAR</name>
<gene>
    <name evidence="2" type="ORF">AAF712_009217</name>
</gene>
<dbReference type="Proteomes" id="UP001437256">
    <property type="component" value="Unassembled WGS sequence"/>
</dbReference>
<comment type="caution">
    <text evidence="2">The sequence shown here is derived from an EMBL/GenBank/DDBJ whole genome shotgun (WGS) entry which is preliminary data.</text>
</comment>
<proteinExistence type="predicted"/>
<evidence type="ECO:0000313" key="2">
    <source>
        <dbReference type="EMBL" id="KAL0063864.1"/>
    </source>
</evidence>
<dbReference type="EMBL" id="JBBXMP010000072">
    <property type="protein sequence ID" value="KAL0063864.1"/>
    <property type="molecule type" value="Genomic_DNA"/>
</dbReference>
<protein>
    <submittedName>
        <fullName evidence="2">Uncharacterized protein</fullName>
    </submittedName>
</protein>
<sequence length="411" mass="46354">MKAMQDKNNVDVFVSSAFLAPDYQNAIETLDEGKRRGRVYLERKFGPDALNGNGPLMGEFYSIIETRPYMRVMQAYVRMNVEFKKYAKAVDAVVEMFRLNPNDPMRQHTWLGSLLCQVERYSDALYFAQFFMDIRVGRIDKGDLPAGGGTNFLPPRNDLYSPEEQEKLSEFFEATILYTAALASFKMWGDTEQARMYLRLAAGQNPKVLVKLLGRVRRPEGLNTAPRTFNSSEDAHDYLWLSQNLWMDDGVWYWISENPDARKSVLLDDARGVYRPPIVAVNAKNQTGSGIRRVHHFSIRTLLPAWLTRFLTDCERIRSFKAIARAVATGKPLPADSNTPVYVADSSEHGIYTQEIPKTNEGSKKKKKKKKNKSATKSGEGDVGQKGDQNGSDDGEGEELGNAVARLQLGI</sequence>
<feature type="region of interest" description="Disordered" evidence="1">
    <location>
        <begin position="353"/>
        <end position="411"/>
    </location>
</feature>
<reference evidence="2 3" key="1">
    <citation type="submission" date="2024-05" db="EMBL/GenBank/DDBJ databases">
        <title>A draft genome resource for the thread blight pathogen Marasmius tenuissimus strain MS-2.</title>
        <authorList>
            <person name="Yulfo-Soto G.E."/>
            <person name="Baruah I.K."/>
            <person name="Amoako-Attah I."/>
            <person name="Bukari Y."/>
            <person name="Meinhardt L.W."/>
            <person name="Bailey B.A."/>
            <person name="Cohen S.P."/>
        </authorList>
    </citation>
    <scope>NUCLEOTIDE SEQUENCE [LARGE SCALE GENOMIC DNA]</scope>
    <source>
        <strain evidence="2 3">MS-2</strain>
    </source>
</reference>
<keyword evidence="3" id="KW-1185">Reference proteome</keyword>
<evidence type="ECO:0000313" key="3">
    <source>
        <dbReference type="Proteomes" id="UP001437256"/>
    </source>
</evidence>
<evidence type="ECO:0000256" key="1">
    <source>
        <dbReference type="SAM" id="MobiDB-lite"/>
    </source>
</evidence>